<evidence type="ECO:0000256" key="1">
    <source>
        <dbReference type="SAM" id="SignalP"/>
    </source>
</evidence>
<dbReference type="Proteomes" id="UP000596074">
    <property type="component" value="Chromosome"/>
</dbReference>
<dbReference type="Gene3D" id="3.10.350.10">
    <property type="entry name" value="LysM domain"/>
    <property type="match status" value="1"/>
</dbReference>
<feature type="chain" id="PRO_5040854824" evidence="1">
    <location>
        <begin position="23"/>
        <end position="346"/>
    </location>
</feature>
<feature type="domain" description="LysM" evidence="2">
    <location>
        <begin position="31"/>
        <end position="79"/>
    </location>
</feature>
<dbReference type="EMBL" id="CP046056">
    <property type="protein sequence ID" value="QQD22973.1"/>
    <property type="molecule type" value="Genomic_DNA"/>
</dbReference>
<dbReference type="PANTHER" id="PTHR34700">
    <property type="entry name" value="POTASSIUM BINDING PROTEIN KBP"/>
    <property type="match status" value="1"/>
</dbReference>
<dbReference type="InterPro" id="IPR052196">
    <property type="entry name" value="Bact_Kbp"/>
</dbReference>
<protein>
    <submittedName>
        <fullName evidence="3">LysM peptidoglycan-binding domain-containing protein</fullName>
    </submittedName>
</protein>
<feature type="signal peptide" evidence="1">
    <location>
        <begin position="1"/>
        <end position="22"/>
    </location>
</feature>
<name>A0A9X7UVS2_9GAMM</name>
<keyword evidence="1" id="KW-0732">Signal</keyword>
<dbReference type="AlphaFoldDB" id="A0A9X7UVS2"/>
<reference evidence="3 4" key="1">
    <citation type="submission" date="2019-11" db="EMBL/GenBank/DDBJ databases">
        <title>Venatorbacter sp. nov. a predator of Campylobacter and other Gram-negative bacteria.</title>
        <authorList>
            <person name="Saeedi A."/>
            <person name="Cummings N.J."/>
            <person name="Connerton I.F."/>
            <person name="Connerton P.L."/>
        </authorList>
    </citation>
    <scope>NUCLEOTIDE SEQUENCE [LARGE SCALE GENOMIC DNA]</scope>
    <source>
        <strain evidence="3">XL5</strain>
    </source>
</reference>
<organism evidence="3 4">
    <name type="scientific">Venatoribacter cucullus</name>
    <dbReference type="NCBI Taxonomy" id="2661630"/>
    <lineage>
        <taxon>Bacteria</taxon>
        <taxon>Pseudomonadati</taxon>
        <taxon>Pseudomonadota</taxon>
        <taxon>Gammaproteobacteria</taxon>
        <taxon>Oceanospirillales</taxon>
        <taxon>Oceanospirillaceae</taxon>
        <taxon>Venatoribacter</taxon>
    </lineage>
</organism>
<dbReference type="SUPFAM" id="SSF54106">
    <property type="entry name" value="LysM domain"/>
    <property type="match status" value="1"/>
</dbReference>
<dbReference type="CDD" id="cd00118">
    <property type="entry name" value="LysM"/>
    <property type="match status" value="1"/>
</dbReference>
<dbReference type="Pfam" id="PF01476">
    <property type="entry name" value="LysM"/>
    <property type="match status" value="1"/>
</dbReference>
<dbReference type="InterPro" id="IPR018392">
    <property type="entry name" value="LysM"/>
</dbReference>
<dbReference type="PANTHER" id="PTHR34700:SF4">
    <property type="entry name" value="PHAGE-LIKE ELEMENT PBSX PROTEIN XKDP"/>
    <property type="match status" value="1"/>
</dbReference>
<keyword evidence="4" id="KW-1185">Reference proteome</keyword>
<dbReference type="RefSeq" id="WP_228345483.1">
    <property type="nucleotide sequence ID" value="NZ_CP046056.1"/>
</dbReference>
<evidence type="ECO:0000259" key="2">
    <source>
        <dbReference type="PROSITE" id="PS51782"/>
    </source>
</evidence>
<dbReference type="KEGG" id="vcw:GJQ55_00110"/>
<accession>A0A9X7UVS2</accession>
<dbReference type="SMART" id="SM00257">
    <property type="entry name" value="LysM"/>
    <property type="match status" value="1"/>
</dbReference>
<evidence type="ECO:0000313" key="4">
    <source>
        <dbReference type="Proteomes" id="UP000596074"/>
    </source>
</evidence>
<gene>
    <name evidence="3" type="ORF">GJQ55_00110</name>
</gene>
<proteinExistence type="predicted"/>
<sequence>MSKTIKGILLAGLMGLSAGAMALTLKSDAPERYVVKKGDTLWGISERFTNDAWQWPEIWYLNEKIDNPHLIFPGDELSLVMINGEMRLTVTKRGEASRTVKLQPTARVEPIESAIPAIPQDAIRGFLRHNRVVAPAELDNAPRIISGEDARLMMGAGGKVYARGEFGEEVSAAYGVFRRGQVYRDPQTNEVLGLEATDIGQGRVEAKDGDIVTLELERTNQQVAIGDLLLPTEDRALLANYYPKAPAKALNGQILAVSGGVTQVGQYDVVVLNRGERDGLEAGSVLLVKKTGNVVYDRVAGERVQLPDERAGTVMVFRTFEKMSYGLVMRATRPLRVGDKIENPNQ</sequence>
<dbReference type="InterPro" id="IPR036779">
    <property type="entry name" value="LysM_dom_sf"/>
</dbReference>
<evidence type="ECO:0000313" key="3">
    <source>
        <dbReference type="EMBL" id="QQD22973.1"/>
    </source>
</evidence>
<dbReference type="PROSITE" id="PS51782">
    <property type="entry name" value="LYSM"/>
    <property type="match status" value="1"/>
</dbReference>